<proteinExistence type="predicted"/>
<evidence type="ECO:0000256" key="5">
    <source>
        <dbReference type="ARBA" id="ARBA00022839"/>
    </source>
</evidence>
<dbReference type="PANTHER" id="PTHR30231:SF42">
    <property type="entry name" value="EXONUCLEASE"/>
    <property type="match status" value="1"/>
</dbReference>
<dbReference type="Pfam" id="PF00929">
    <property type="entry name" value="RNase_T"/>
    <property type="match status" value="1"/>
</dbReference>
<sequence>MKSSFVSLDVETANSFRGSICSIGLVKFIDGQVVDSFYSLINPEEEFDEFNIFIHGITPVATHRAPTFPEIRQSIINFIDNLPVVAHFAQFDMGALKDAYLKYQLPFDDISYFCSYFVSKFAYPGQISYKLNELAKHFGFNLIHHDALSDAKVSGQIICKLMELNNQPNLMEFLQSIRYKKLGNLGGNGFLRTSIRHSYTLKNKFYIPTVEERAAMDPSNPVYGTYFVFTGKLERFTRQEAAKEIALLGGVPEGNVTTKTNYLVIGEQDFRIVGKSGQSNKMKKAFELLAKGYEIEILSELDFLKLIEMMKSG</sequence>
<keyword evidence="3" id="KW-0235">DNA replication</keyword>
<dbReference type="InterPro" id="IPR001357">
    <property type="entry name" value="BRCT_dom"/>
</dbReference>
<evidence type="ECO:0000256" key="2">
    <source>
        <dbReference type="ARBA" id="ARBA00022695"/>
    </source>
</evidence>
<dbReference type="InterPro" id="IPR036420">
    <property type="entry name" value="BRCT_dom_sf"/>
</dbReference>
<dbReference type="SMART" id="SM00479">
    <property type="entry name" value="EXOIII"/>
    <property type="match status" value="1"/>
</dbReference>
<protein>
    <recommendedName>
        <fullName evidence="7">DNA polymerase III polC-type</fullName>
    </recommendedName>
</protein>
<dbReference type="InterPro" id="IPR013520">
    <property type="entry name" value="Ribonucl_H"/>
</dbReference>
<evidence type="ECO:0000256" key="7">
    <source>
        <dbReference type="ARBA" id="ARBA00070925"/>
    </source>
</evidence>
<dbReference type="EMBL" id="CDMW01000001">
    <property type="protein sequence ID" value="CEL91277.1"/>
    <property type="molecule type" value="Genomic_DNA"/>
</dbReference>
<keyword evidence="6" id="KW-0239">DNA-directed DNA polymerase</keyword>
<keyword evidence="5 9" id="KW-0378">Hydrolase</keyword>
<name>A0A0B7GNA9_STRSA</name>
<dbReference type="GO" id="GO:0003676">
    <property type="term" value="F:nucleic acid binding"/>
    <property type="evidence" value="ECO:0007669"/>
    <property type="project" value="InterPro"/>
</dbReference>
<keyword evidence="5 9" id="KW-0269">Exonuclease</keyword>
<dbReference type="Proteomes" id="UP000183504">
    <property type="component" value="Unassembled WGS sequence"/>
</dbReference>
<keyword evidence="1" id="KW-0808">Transferase</keyword>
<evidence type="ECO:0000256" key="4">
    <source>
        <dbReference type="ARBA" id="ARBA00022722"/>
    </source>
</evidence>
<dbReference type="PROSITE" id="PS50172">
    <property type="entry name" value="BRCT"/>
    <property type="match status" value="1"/>
</dbReference>
<evidence type="ECO:0000259" key="8">
    <source>
        <dbReference type="PROSITE" id="PS50172"/>
    </source>
</evidence>
<dbReference type="FunFam" id="3.30.420.10:FF:000045">
    <property type="entry name" value="3'-5' exonuclease DinG"/>
    <property type="match status" value="1"/>
</dbReference>
<dbReference type="Gene3D" id="3.40.50.10190">
    <property type="entry name" value="BRCT domain"/>
    <property type="match status" value="1"/>
</dbReference>
<dbReference type="Gene3D" id="3.30.420.10">
    <property type="entry name" value="Ribonuclease H-like superfamily/Ribonuclease H"/>
    <property type="match status" value="1"/>
</dbReference>
<keyword evidence="4" id="KW-0540">Nuclease</keyword>
<keyword evidence="2" id="KW-0548">Nucleotidyltransferase</keyword>
<gene>
    <name evidence="9" type="ORF">SSV_2003</name>
</gene>
<evidence type="ECO:0000256" key="1">
    <source>
        <dbReference type="ARBA" id="ARBA00022679"/>
    </source>
</evidence>
<dbReference type="SUPFAM" id="SSF52113">
    <property type="entry name" value="BRCT domain"/>
    <property type="match status" value="1"/>
</dbReference>
<dbReference type="GO" id="GO:0006260">
    <property type="term" value="P:DNA replication"/>
    <property type="evidence" value="ECO:0007669"/>
    <property type="project" value="UniProtKB-KW"/>
</dbReference>
<dbReference type="GO" id="GO:0003887">
    <property type="term" value="F:DNA-directed DNA polymerase activity"/>
    <property type="evidence" value="ECO:0007669"/>
    <property type="project" value="UniProtKB-KW"/>
</dbReference>
<dbReference type="SUPFAM" id="SSF53098">
    <property type="entry name" value="Ribonuclease H-like"/>
    <property type="match status" value="1"/>
</dbReference>
<dbReference type="InterPro" id="IPR012337">
    <property type="entry name" value="RNaseH-like_sf"/>
</dbReference>
<reference evidence="9 10" key="1">
    <citation type="submission" date="2015-01" db="EMBL/GenBank/DDBJ databases">
        <authorList>
            <person name="Pelicic Vladimir"/>
        </authorList>
    </citation>
    <scope>NUCLEOTIDE SEQUENCE [LARGE SCALE GENOMIC DNA]</scope>
    <source>
        <strain evidence="9 10">2908</strain>
    </source>
</reference>
<feature type="domain" description="BRCT" evidence="8">
    <location>
        <begin position="217"/>
        <end position="313"/>
    </location>
</feature>
<evidence type="ECO:0000256" key="6">
    <source>
        <dbReference type="ARBA" id="ARBA00022932"/>
    </source>
</evidence>
<dbReference type="PANTHER" id="PTHR30231">
    <property type="entry name" value="DNA POLYMERASE III SUBUNIT EPSILON"/>
    <property type="match status" value="1"/>
</dbReference>
<evidence type="ECO:0000256" key="3">
    <source>
        <dbReference type="ARBA" id="ARBA00022705"/>
    </source>
</evidence>
<dbReference type="CDD" id="cd06130">
    <property type="entry name" value="DNA_pol_III_epsilon_like"/>
    <property type="match status" value="1"/>
</dbReference>
<evidence type="ECO:0000313" key="10">
    <source>
        <dbReference type="Proteomes" id="UP000183504"/>
    </source>
</evidence>
<accession>A0A0B7GNA9</accession>
<dbReference type="CDD" id="cd17748">
    <property type="entry name" value="BRCT_DNA_ligase_like"/>
    <property type="match status" value="1"/>
</dbReference>
<dbReference type="AlphaFoldDB" id="A0A0B7GNA9"/>
<evidence type="ECO:0000313" key="9">
    <source>
        <dbReference type="EMBL" id="CEL91277.1"/>
    </source>
</evidence>
<dbReference type="InterPro" id="IPR036397">
    <property type="entry name" value="RNaseH_sf"/>
</dbReference>
<dbReference type="GO" id="GO:0008408">
    <property type="term" value="F:3'-5' exonuclease activity"/>
    <property type="evidence" value="ECO:0007669"/>
    <property type="project" value="TreeGrafter"/>
</dbReference>
<dbReference type="GO" id="GO:0005829">
    <property type="term" value="C:cytosol"/>
    <property type="evidence" value="ECO:0007669"/>
    <property type="project" value="TreeGrafter"/>
</dbReference>
<organism evidence="9 10">
    <name type="scientific">Streptococcus sanguinis</name>
    <dbReference type="NCBI Taxonomy" id="1305"/>
    <lineage>
        <taxon>Bacteria</taxon>
        <taxon>Bacillati</taxon>
        <taxon>Bacillota</taxon>
        <taxon>Bacilli</taxon>
        <taxon>Lactobacillales</taxon>
        <taxon>Streptococcaceae</taxon>
        <taxon>Streptococcus</taxon>
    </lineage>
</organism>
<dbReference type="Pfam" id="PF00533">
    <property type="entry name" value="BRCT"/>
    <property type="match status" value="1"/>
</dbReference>